<gene>
    <name evidence="1" type="ORF">DSO57_1010038</name>
</gene>
<evidence type="ECO:0000313" key="2">
    <source>
        <dbReference type="Proteomes" id="UP001165960"/>
    </source>
</evidence>
<protein>
    <submittedName>
        <fullName evidence="1">Uncharacterized protein</fullName>
    </submittedName>
</protein>
<dbReference type="Proteomes" id="UP001165960">
    <property type="component" value="Unassembled WGS sequence"/>
</dbReference>
<accession>A0ACC2RXY6</accession>
<keyword evidence="2" id="KW-1185">Reference proteome</keyword>
<organism evidence="1 2">
    <name type="scientific">Entomophthora muscae</name>
    <dbReference type="NCBI Taxonomy" id="34485"/>
    <lineage>
        <taxon>Eukaryota</taxon>
        <taxon>Fungi</taxon>
        <taxon>Fungi incertae sedis</taxon>
        <taxon>Zoopagomycota</taxon>
        <taxon>Entomophthoromycotina</taxon>
        <taxon>Entomophthoromycetes</taxon>
        <taxon>Entomophthorales</taxon>
        <taxon>Entomophthoraceae</taxon>
        <taxon>Entomophthora</taxon>
    </lineage>
</organism>
<comment type="caution">
    <text evidence="1">The sequence shown here is derived from an EMBL/GenBank/DDBJ whole genome shotgun (WGS) entry which is preliminary data.</text>
</comment>
<dbReference type="EMBL" id="QTSX02006422">
    <property type="protein sequence ID" value="KAJ9054850.1"/>
    <property type="molecule type" value="Genomic_DNA"/>
</dbReference>
<proteinExistence type="predicted"/>
<name>A0ACC2RXY6_9FUNG</name>
<reference evidence="1" key="1">
    <citation type="submission" date="2022-04" db="EMBL/GenBank/DDBJ databases">
        <title>Genome of the entomopathogenic fungus Entomophthora muscae.</title>
        <authorList>
            <person name="Elya C."/>
            <person name="Lovett B.R."/>
            <person name="Lee E."/>
            <person name="Macias A.M."/>
            <person name="Hajek A.E."/>
            <person name="De Bivort B.L."/>
            <person name="Kasson M.T."/>
            <person name="De Fine Licht H.H."/>
            <person name="Stajich J.E."/>
        </authorList>
    </citation>
    <scope>NUCLEOTIDE SEQUENCE</scope>
    <source>
        <strain evidence="1">Berkeley</strain>
    </source>
</reference>
<sequence>MILYAVLAGVVWWLGNVVYSLFFSPLRHLPSPLIFQVFPIYLQIRMAMGDAPFMVHAYYLKYGPVFRMGWKLVFFVDATASKEIYSTYKFNKTTDYDMFCYFGPNVLSTQDRTQHSARRRRIAPAFTKQSVAAMEPSIIQAGVAPLLANLAKAAKTESSIDIFHQLHFFSWDVIGQLVFGESFRMLELGSHPAVQWLDAIVVFGVVGILFPFLRRFKIPAGEKLRKFSNELLDRHYKRKAEEPSHVTQGDIISHFTHPASNVPLDRQEVLAETFVQLFAGTDSTSNTLTWFFYLVLSHPRVEKKLMAELNAHGLLGRTDILNTANSNLKLPYLEATLKESMRFFPVVPNTPFRIVPEGGRKIMGHFLPEGTTVAIPLYSLNRCPLLWPDCDSFIPERWETIQPQEGSFIPFLLGPRGCIGKE</sequence>
<evidence type="ECO:0000313" key="1">
    <source>
        <dbReference type="EMBL" id="KAJ9054850.1"/>
    </source>
</evidence>